<dbReference type="RefSeq" id="WP_268787339.1">
    <property type="nucleotide sequence ID" value="NZ_JAPQYE010000013.1"/>
</dbReference>
<accession>A0ABT4HL20</accession>
<dbReference type="EMBL" id="JAPQYE010000013">
    <property type="protein sequence ID" value="MCZ0730911.1"/>
    <property type="molecule type" value="Genomic_DNA"/>
</dbReference>
<keyword evidence="2" id="KW-1185">Reference proteome</keyword>
<gene>
    <name evidence="1" type="ORF">OY187_22925</name>
</gene>
<name>A0ABT4HL20_MYCIR</name>
<comment type="caution">
    <text evidence="1">The sequence shown here is derived from an EMBL/GenBank/DDBJ whole genome shotgun (WGS) entry which is preliminary data.</text>
</comment>
<dbReference type="Proteomes" id="UP001084650">
    <property type="component" value="Unassembled WGS sequence"/>
</dbReference>
<evidence type="ECO:0000313" key="2">
    <source>
        <dbReference type="Proteomes" id="UP001084650"/>
    </source>
</evidence>
<protein>
    <submittedName>
        <fullName evidence="1">Uncharacterized protein</fullName>
    </submittedName>
</protein>
<sequence length="194" mass="21146">MIVAMGEGGNGVSGHDLTGCLSGTVPDVGDEVLDLPTDAGKYRDALTTVLLRIPAGWSKSIACGPGWYPLIASLHLKLCALDIDYEVRQVGQKFGSLRYRAQPHTHDVHVHQVFMDLLDQAETASVHICERCGEPGTMSVSERNGIDWYQPLCRRCRTVSAASILVASAGAIAATQPVGRREKRRPPLNWLERE</sequence>
<evidence type="ECO:0000313" key="1">
    <source>
        <dbReference type="EMBL" id="MCZ0730911.1"/>
    </source>
</evidence>
<reference evidence="1" key="1">
    <citation type="submission" date="2022-12" db="EMBL/GenBank/DDBJ databases">
        <title>Whole genome sequence of Mycolicibacterium iranicum strain SBH312.</title>
        <authorList>
            <person name="Jani J."/>
            <person name="Arifin Mustapha Z."/>
            <person name="Ahmed K."/>
            <person name="Kai Ling C."/>
        </authorList>
    </citation>
    <scope>NUCLEOTIDE SEQUENCE</scope>
    <source>
        <strain evidence="1">SBH312</strain>
    </source>
</reference>
<proteinExistence type="predicted"/>
<organism evidence="1 2">
    <name type="scientific">Mycolicibacterium iranicum</name>
    <name type="common">Mycobacterium iranicum</name>
    <dbReference type="NCBI Taxonomy" id="912594"/>
    <lineage>
        <taxon>Bacteria</taxon>
        <taxon>Bacillati</taxon>
        <taxon>Actinomycetota</taxon>
        <taxon>Actinomycetes</taxon>
        <taxon>Mycobacteriales</taxon>
        <taxon>Mycobacteriaceae</taxon>
        <taxon>Mycolicibacterium</taxon>
    </lineage>
</organism>